<feature type="region of interest" description="Disordered" evidence="2">
    <location>
        <begin position="119"/>
        <end position="156"/>
    </location>
</feature>
<protein>
    <submittedName>
        <fullName evidence="4">DnaD and phage-associated domain-containing protein</fullName>
    </submittedName>
</protein>
<dbReference type="PANTHER" id="PTHR37293:SF5">
    <property type="entry name" value="DNA REPLICATION PROTEIN"/>
    <property type="match status" value="1"/>
</dbReference>
<keyword evidence="5" id="KW-1185">Reference proteome</keyword>
<dbReference type="NCBIfam" id="TIGR01446">
    <property type="entry name" value="DnaD_dom"/>
    <property type="match status" value="1"/>
</dbReference>
<gene>
    <name evidence="4" type="ORF">SAMN05216565_109118</name>
</gene>
<evidence type="ECO:0000313" key="4">
    <source>
        <dbReference type="EMBL" id="SDP86241.1"/>
    </source>
</evidence>
<feature type="region of interest" description="Disordered" evidence="2">
    <location>
        <begin position="246"/>
        <end position="273"/>
    </location>
</feature>
<evidence type="ECO:0000256" key="2">
    <source>
        <dbReference type="SAM" id="MobiDB-lite"/>
    </source>
</evidence>
<proteinExistence type="inferred from homology"/>
<accession>A0A1H0W6Y4</accession>
<evidence type="ECO:0000256" key="1">
    <source>
        <dbReference type="ARBA" id="ARBA00093462"/>
    </source>
</evidence>
<dbReference type="STRING" id="930152.SAMN05216565_109118"/>
<feature type="compositionally biased region" description="Polar residues" evidence="2">
    <location>
        <begin position="128"/>
        <end position="148"/>
    </location>
</feature>
<organism evidence="4 5">
    <name type="scientific">Litchfieldia salsa</name>
    <dbReference type="NCBI Taxonomy" id="930152"/>
    <lineage>
        <taxon>Bacteria</taxon>
        <taxon>Bacillati</taxon>
        <taxon>Bacillota</taxon>
        <taxon>Bacilli</taxon>
        <taxon>Bacillales</taxon>
        <taxon>Bacillaceae</taxon>
        <taxon>Litchfieldia</taxon>
    </lineage>
</organism>
<sequence length="346" mass="40044">MTTTLYINESPLLVFPSLANKIGLNESIILQQMHYWLEKSTNNHDSYKWVYNSYEDWAKQFPFWSISTIRRTITKLESLGLVISGNFNKMKIDNTKWYRINYRKLEELANEAKQLAQPDNLVGPDVQPEQTPNSTWSSANDSLNTPLPESTSESTTEILEDVKKAPAENQLQSHSFFEENGFGTLGPYISETISAWSTTLSDELIIEAMKYAIERGSKTWAYVEAILRDWVDKQYTSVSDVHAARQRYKEQRSQPQGTSISKKTKPPKKQDIPEAEDLIRIGISLGKAAETIIKDVQQYHPLLEEEHIRILLNKRINLNKELEKRTKERAERFETLARKKRETRLC</sequence>
<dbReference type="InterPro" id="IPR053162">
    <property type="entry name" value="DnaD"/>
</dbReference>
<name>A0A1H0W6Y4_9BACI</name>
<dbReference type="Proteomes" id="UP000199159">
    <property type="component" value="Unassembled WGS sequence"/>
</dbReference>
<reference evidence="5" key="1">
    <citation type="submission" date="2016-10" db="EMBL/GenBank/DDBJ databases">
        <authorList>
            <person name="Varghese N."/>
            <person name="Submissions S."/>
        </authorList>
    </citation>
    <scope>NUCLEOTIDE SEQUENCE [LARGE SCALE GENOMIC DNA]</scope>
    <source>
        <strain evidence="5">IBRC-M10078</strain>
    </source>
</reference>
<dbReference type="SUPFAM" id="SSF158499">
    <property type="entry name" value="DnaD domain-like"/>
    <property type="match status" value="1"/>
</dbReference>
<dbReference type="InterPro" id="IPR034829">
    <property type="entry name" value="DnaD-like_sf"/>
</dbReference>
<dbReference type="PANTHER" id="PTHR37293">
    <property type="entry name" value="PHAGE REPLICATION PROTEIN-RELATED"/>
    <property type="match status" value="1"/>
</dbReference>
<evidence type="ECO:0000313" key="5">
    <source>
        <dbReference type="Proteomes" id="UP000199159"/>
    </source>
</evidence>
<evidence type="ECO:0000259" key="3">
    <source>
        <dbReference type="Pfam" id="PF07261"/>
    </source>
</evidence>
<dbReference type="Pfam" id="PF07261">
    <property type="entry name" value="DnaB_2"/>
    <property type="match status" value="1"/>
</dbReference>
<feature type="domain" description="DnaB/C C-terminal" evidence="3">
    <location>
        <begin position="175"/>
        <end position="243"/>
    </location>
</feature>
<dbReference type="InterPro" id="IPR006343">
    <property type="entry name" value="DnaB/C_C"/>
</dbReference>
<dbReference type="Gene3D" id="1.10.10.630">
    <property type="entry name" value="DnaD domain-like"/>
    <property type="match status" value="1"/>
</dbReference>
<dbReference type="OrthoDB" id="1258529at2"/>
<dbReference type="RefSeq" id="WP_090856801.1">
    <property type="nucleotide sequence ID" value="NZ_FNJU01000009.1"/>
</dbReference>
<dbReference type="EMBL" id="FNJU01000009">
    <property type="protein sequence ID" value="SDP86241.1"/>
    <property type="molecule type" value="Genomic_DNA"/>
</dbReference>
<dbReference type="AlphaFoldDB" id="A0A1H0W6Y4"/>
<comment type="similarity">
    <text evidence="1">Belongs to the DnaB/DnaD family.</text>
</comment>